<dbReference type="EMBL" id="JACICB010000007">
    <property type="protein sequence ID" value="MBB3705842.1"/>
    <property type="molecule type" value="Genomic_DNA"/>
</dbReference>
<gene>
    <name evidence="1" type="ORF">AA2016_2247</name>
    <name evidence="2" type="ORF">FHS67_002161</name>
</gene>
<reference evidence="2 4" key="2">
    <citation type="submission" date="2020-08" db="EMBL/GenBank/DDBJ databases">
        <title>Genomic Encyclopedia of Type Strains, Phase IV (KMG-IV): sequencing the most valuable type-strain genomes for metagenomic binning, comparative biology and taxonomic classification.</title>
        <authorList>
            <person name="Goeker M."/>
        </authorList>
    </citation>
    <scope>NUCLEOTIDE SEQUENCE [LARGE SCALE GENOMIC DNA]</scope>
    <source>
        <strain evidence="2 4">DSM 10368</strain>
    </source>
</reference>
<keyword evidence="1" id="KW-0540">Nuclease</keyword>
<dbReference type="RefSeq" id="WP_067958977.1">
    <property type="nucleotide sequence ID" value="NZ_CP015005.1"/>
</dbReference>
<keyword evidence="4" id="KW-1185">Reference proteome</keyword>
<dbReference type="Proteomes" id="UP000075755">
    <property type="component" value="Chromosome"/>
</dbReference>
<keyword evidence="1" id="KW-0378">Hydrolase</keyword>
<dbReference type="KEGG" id="aak:AA2016_2247"/>
<dbReference type="EMBL" id="CP015005">
    <property type="protein sequence ID" value="AMS41175.1"/>
    <property type="molecule type" value="Genomic_DNA"/>
</dbReference>
<dbReference type="AlphaFoldDB" id="A0AAC9AQW7"/>
<organism evidence="1 3">
    <name type="scientific">Aminobacter aminovorans</name>
    <name type="common">Chelatobacter heintzii</name>
    <dbReference type="NCBI Taxonomy" id="83263"/>
    <lineage>
        <taxon>Bacteria</taxon>
        <taxon>Pseudomonadati</taxon>
        <taxon>Pseudomonadota</taxon>
        <taxon>Alphaproteobacteria</taxon>
        <taxon>Hyphomicrobiales</taxon>
        <taxon>Phyllobacteriaceae</taxon>
        <taxon>Aminobacter</taxon>
    </lineage>
</organism>
<proteinExistence type="predicted"/>
<keyword evidence="1" id="KW-0255">Endonuclease</keyword>
<sequence>MAKLRMIAPTLRTMDTRTVRPPVKTADAFYLSPEWRKLMSSIIATRGRICEDKHCDGRTHKPGMRVFGDHIVELQDGGAPLDPANVLLRCGASHTKKTAAARARRLAERY</sequence>
<evidence type="ECO:0000313" key="3">
    <source>
        <dbReference type="Proteomes" id="UP000075755"/>
    </source>
</evidence>
<dbReference type="GO" id="GO:0004519">
    <property type="term" value="F:endonuclease activity"/>
    <property type="evidence" value="ECO:0007669"/>
    <property type="project" value="UniProtKB-KW"/>
</dbReference>
<evidence type="ECO:0000313" key="2">
    <source>
        <dbReference type="EMBL" id="MBB3705842.1"/>
    </source>
</evidence>
<evidence type="ECO:0000313" key="1">
    <source>
        <dbReference type="EMBL" id="AMS41175.1"/>
    </source>
</evidence>
<evidence type="ECO:0000313" key="4">
    <source>
        <dbReference type="Proteomes" id="UP000577697"/>
    </source>
</evidence>
<reference evidence="1 3" key="1">
    <citation type="submission" date="2016-03" db="EMBL/GenBank/DDBJ databases">
        <title>Complete genome of Aminobacter aminovorans KCTC 2477.</title>
        <authorList>
            <person name="Kim K.M."/>
        </authorList>
    </citation>
    <scope>NUCLEOTIDE SEQUENCE [LARGE SCALE GENOMIC DNA]</scope>
    <source>
        <strain evidence="1 3">KCTC 2477</strain>
    </source>
</reference>
<name>A0AAC9AQW7_AMIAI</name>
<protein>
    <submittedName>
        <fullName evidence="1">Endonuclease</fullName>
    </submittedName>
</protein>
<accession>A0AAC9AQW7</accession>
<dbReference type="Proteomes" id="UP000577697">
    <property type="component" value="Unassembled WGS sequence"/>
</dbReference>